<accession>A0ABT9QK94</accession>
<evidence type="ECO:0000313" key="2">
    <source>
        <dbReference type="EMBL" id="MDP9846354.1"/>
    </source>
</evidence>
<protein>
    <submittedName>
        <fullName evidence="2">Uncharacterized protein</fullName>
    </submittedName>
</protein>
<comment type="caution">
    <text evidence="2">The sequence shown here is derived from an EMBL/GenBank/DDBJ whole genome shotgun (WGS) entry which is preliminary data.</text>
</comment>
<evidence type="ECO:0000313" key="3">
    <source>
        <dbReference type="Proteomes" id="UP001225356"/>
    </source>
</evidence>
<dbReference type="Proteomes" id="UP001225356">
    <property type="component" value="Unassembled WGS sequence"/>
</dbReference>
<evidence type="ECO:0000256" key="1">
    <source>
        <dbReference type="SAM" id="MobiDB-lite"/>
    </source>
</evidence>
<dbReference type="EMBL" id="JAUSQU010000001">
    <property type="protein sequence ID" value="MDP9846354.1"/>
    <property type="molecule type" value="Genomic_DNA"/>
</dbReference>
<gene>
    <name evidence="2" type="ORF">J2853_005565</name>
</gene>
<organism evidence="2 3">
    <name type="scientific">Streptosporangium lutulentum</name>
    <dbReference type="NCBI Taxonomy" id="1461250"/>
    <lineage>
        <taxon>Bacteria</taxon>
        <taxon>Bacillati</taxon>
        <taxon>Actinomycetota</taxon>
        <taxon>Actinomycetes</taxon>
        <taxon>Streptosporangiales</taxon>
        <taxon>Streptosporangiaceae</taxon>
        <taxon>Streptosporangium</taxon>
    </lineage>
</organism>
<reference evidence="2 3" key="1">
    <citation type="submission" date="2023-07" db="EMBL/GenBank/DDBJ databases">
        <title>Sequencing the genomes of 1000 actinobacteria strains.</title>
        <authorList>
            <person name="Klenk H.-P."/>
        </authorList>
    </citation>
    <scope>NUCLEOTIDE SEQUENCE [LARGE SCALE GENOMIC DNA]</scope>
    <source>
        <strain evidence="2 3">DSM 46740</strain>
    </source>
</reference>
<feature type="region of interest" description="Disordered" evidence="1">
    <location>
        <begin position="1"/>
        <end position="31"/>
    </location>
</feature>
<proteinExistence type="predicted"/>
<name>A0ABT9QK94_9ACTN</name>
<keyword evidence="3" id="KW-1185">Reference proteome</keyword>
<sequence>MRDLERQSAGNPCGECGRPGTETVGATNEER</sequence>